<sequence length="110" mass="12836">MKEVLEMVNIELATVTEKGILLKSNYYSCPEAVSQRWFELARTMGEWQVVTVYNPDELFCMQVYAGNQNWFLCNVIHFNEISSSKLRKYFNSIQKLKSIRDGNRKNSSLA</sequence>
<proteinExistence type="predicted"/>
<dbReference type="STRING" id="512399.A8709_08560"/>
<protein>
    <submittedName>
        <fullName evidence="1">Uncharacterized protein</fullName>
    </submittedName>
</protein>
<gene>
    <name evidence="1" type="ORF">A8709_08560</name>
</gene>
<name>A0A1C1A847_9BACL</name>
<dbReference type="RefSeq" id="WP_065850796.1">
    <property type="nucleotide sequence ID" value="NZ_LYPC01000010.1"/>
</dbReference>
<keyword evidence="2" id="KW-1185">Reference proteome</keyword>
<dbReference type="EMBL" id="LYPC01000010">
    <property type="protein sequence ID" value="OCT16709.1"/>
    <property type="molecule type" value="Genomic_DNA"/>
</dbReference>
<organism evidence="1 2">
    <name type="scientific">Paenibacillus pectinilyticus</name>
    <dbReference type="NCBI Taxonomy" id="512399"/>
    <lineage>
        <taxon>Bacteria</taxon>
        <taxon>Bacillati</taxon>
        <taxon>Bacillota</taxon>
        <taxon>Bacilli</taxon>
        <taxon>Bacillales</taxon>
        <taxon>Paenibacillaceae</taxon>
        <taxon>Paenibacillus</taxon>
    </lineage>
</organism>
<dbReference type="OrthoDB" id="2664949at2"/>
<dbReference type="Proteomes" id="UP000093309">
    <property type="component" value="Unassembled WGS sequence"/>
</dbReference>
<comment type="caution">
    <text evidence="1">The sequence shown here is derived from an EMBL/GenBank/DDBJ whole genome shotgun (WGS) entry which is preliminary data.</text>
</comment>
<accession>A0A1C1A847</accession>
<dbReference type="AlphaFoldDB" id="A0A1C1A847"/>
<evidence type="ECO:0000313" key="2">
    <source>
        <dbReference type="Proteomes" id="UP000093309"/>
    </source>
</evidence>
<evidence type="ECO:0000313" key="1">
    <source>
        <dbReference type="EMBL" id="OCT16709.1"/>
    </source>
</evidence>
<reference evidence="2" key="1">
    <citation type="submission" date="2016-05" db="EMBL/GenBank/DDBJ databases">
        <title>Paenibacillus oryzae. sp. nov., isolated from the rice root.</title>
        <authorList>
            <person name="Zhang J."/>
            <person name="Zhang X."/>
        </authorList>
    </citation>
    <scope>NUCLEOTIDE SEQUENCE [LARGE SCALE GENOMIC DNA]</scope>
    <source>
        <strain evidence="2">KCTC13222</strain>
    </source>
</reference>